<evidence type="ECO:0000256" key="9">
    <source>
        <dbReference type="ARBA" id="ARBA00022691"/>
    </source>
</evidence>
<keyword evidence="9 12" id="KW-0949">S-adenosyl-L-methionine</keyword>
<comment type="similarity">
    <text evidence="2 12">Belongs to the RNA methyltransferase RsmE family.</text>
</comment>
<dbReference type="InterPro" id="IPR046887">
    <property type="entry name" value="RsmE_PUA-like"/>
</dbReference>
<keyword evidence="8 12" id="KW-0808">Transferase</keyword>
<evidence type="ECO:0000256" key="10">
    <source>
        <dbReference type="ARBA" id="ARBA00025699"/>
    </source>
</evidence>
<evidence type="ECO:0000256" key="12">
    <source>
        <dbReference type="PIRNR" id="PIRNR015601"/>
    </source>
</evidence>
<proteinExistence type="inferred from homology"/>
<dbReference type="RefSeq" id="WP_112158080.1">
    <property type="nucleotide sequence ID" value="NZ_QKRX01000003.1"/>
</dbReference>
<dbReference type="EC" id="2.1.1.193" evidence="3 12"/>
<gene>
    <name evidence="15" type="ORF">DN062_04805</name>
</gene>
<dbReference type="NCBIfam" id="NF008692">
    <property type="entry name" value="PRK11713.1-5"/>
    <property type="match status" value="1"/>
</dbReference>
<dbReference type="OrthoDB" id="9815641at2"/>
<evidence type="ECO:0000259" key="13">
    <source>
        <dbReference type="Pfam" id="PF04452"/>
    </source>
</evidence>
<evidence type="ECO:0000256" key="4">
    <source>
        <dbReference type="ARBA" id="ARBA00013673"/>
    </source>
</evidence>
<dbReference type="Pfam" id="PF04452">
    <property type="entry name" value="Methyltrans_RNA"/>
    <property type="match status" value="1"/>
</dbReference>
<comment type="subcellular location">
    <subcellularLocation>
        <location evidence="1 12">Cytoplasm</location>
    </subcellularLocation>
</comment>
<dbReference type="InterPro" id="IPR029026">
    <property type="entry name" value="tRNA_m1G_MTases_N"/>
</dbReference>
<dbReference type="SUPFAM" id="SSF88697">
    <property type="entry name" value="PUA domain-like"/>
    <property type="match status" value="1"/>
</dbReference>
<dbReference type="CDD" id="cd18084">
    <property type="entry name" value="RsmE-like"/>
    <property type="match status" value="1"/>
</dbReference>
<feature type="domain" description="Ribosomal RNA small subunit methyltransferase E PUA-like" evidence="14">
    <location>
        <begin position="25"/>
        <end position="67"/>
    </location>
</feature>
<evidence type="ECO:0000313" key="15">
    <source>
        <dbReference type="EMBL" id="RAU18807.1"/>
    </source>
</evidence>
<dbReference type="GO" id="GO:0005737">
    <property type="term" value="C:cytoplasm"/>
    <property type="evidence" value="ECO:0007669"/>
    <property type="project" value="UniProtKB-SubCell"/>
</dbReference>
<sequence length="251" mass="27993">MRIPRFYDPQPLAEGMLINLGETATQHALKALRLREGDALSLFNNDGHEYRAEVVATGKNQMQVKIINAKFCERESPLKIEIGQALSRGERMDYAIQKSTEMGCNSISPLFTERCEVKLSHERQDKRQRHWQQVAISACEQSLRCIVPDVHSPRPLTEWLQDVRADLKLVLHHHSAQPLADFPPPSSVALLIGPEGGLTETEVELAIAQGFYPVALGPRVMRTETAPVVAASVLHYLWGDLGPTTQQDSAK</sequence>
<keyword evidence="16" id="KW-1185">Reference proteome</keyword>
<feature type="domain" description="Ribosomal RNA small subunit methyltransferase E methyltransferase" evidence="13">
    <location>
        <begin position="75"/>
        <end position="234"/>
    </location>
</feature>
<evidence type="ECO:0000259" key="14">
    <source>
        <dbReference type="Pfam" id="PF20260"/>
    </source>
</evidence>
<dbReference type="Gene3D" id="3.40.1280.10">
    <property type="match status" value="1"/>
</dbReference>
<dbReference type="InterPro" id="IPR015947">
    <property type="entry name" value="PUA-like_sf"/>
</dbReference>
<dbReference type="Gene3D" id="2.40.240.20">
    <property type="entry name" value="Hypothetical PUA domain-like, domain 1"/>
    <property type="match status" value="1"/>
</dbReference>
<evidence type="ECO:0000256" key="3">
    <source>
        <dbReference type="ARBA" id="ARBA00012328"/>
    </source>
</evidence>
<dbReference type="PANTHER" id="PTHR30027">
    <property type="entry name" value="RIBOSOMAL RNA SMALL SUBUNIT METHYLTRANSFERASE E"/>
    <property type="match status" value="1"/>
</dbReference>
<evidence type="ECO:0000256" key="5">
    <source>
        <dbReference type="ARBA" id="ARBA00022490"/>
    </source>
</evidence>
<name>A0A364NPI9_9GAMM</name>
<dbReference type="InterPro" id="IPR006700">
    <property type="entry name" value="RsmE"/>
</dbReference>
<protein>
    <recommendedName>
        <fullName evidence="4 12">Ribosomal RNA small subunit methyltransferase E</fullName>
        <ecNumber evidence="3 12">2.1.1.193</ecNumber>
    </recommendedName>
</protein>
<evidence type="ECO:0000256" key="1">
    <source>
        <dbReference type="ARBA" id="ARBA00004496"/>
    </source>
</evidence>
<dbReference type="NCBIfam" id="TIGR00046">
    <property type="entry name" value="RsmE family RNA methyltransferase"/>
    <property type="match status" value="1"/>
</dbReference>
<organism evidence="15 16">
    <name type="scientific">Nitrincola tibetensis</name>
    <dbReference type="NCBI Taxonomy" id="2219697"/>
    <lineage>
        <taxon>Bacteria</taxon>
        <taxon>Pseudomonadati</taxon>
        <taxon>Pseudomonadota</taxon>
        <taxon>Gammaproteobacteria</taxon>
        <taxon>Oceanospirillales</taxon>
        <taxon>Oceanospirillaceae</taxon>
        <taxon>Nitrincola</taxon>
    </lineage>
</organism>
<dbReference type="GO" id="GO:0070475">
    <property type="term" value="P:rRNA base methylation"/>
    <property type="evidence" value="ECO:0007669"/>
    <property type="project" value="TreeGrafter"/>
</dbReference>
<evidence type="ECO:0000313" key="16">
    <source>
        <dbReference type="Proteomes" id="UP000250744"/>
    </source>
</evidence>
<dbReference type="PANTHER" id="PTHR30027:SF3">
    <property type="entry name" value="16S RRNA (URACIL(1498)-N(3))-METHYLTRANSFERASE"/>
    <property type="match status" value="1"/>
</dbReference>
<dbReference type="PIRSF" id="PIRSF015601">
    <property type="entry name" value="MTase_slr0722"/>
    <property type="match status" value="1"/>
</dbReference>
<dbReference type="Pfam" id="PF20260">
    <property type="entry name" value="PUA_4"/>
    <property type="match status" value="1"/>
</dbReference>
<reference evidence="15 16" key="1">
    <citation type="submission" date="2018-06" db="EMBL/GenBank/DDBJ databases">
        <title>Nitrincola tibetense sp. nov., isolated from Lake XuguoCo on Tibetan Plateau.</title>
        <authorList>
            <person name="Xing P."/>
        </authorList>
    </citation>
    <scope>NUCLEOTIDE SEQUENCE [LARGE SCALE GENOMIC DNA]</scope>
    <source>
        <strain evidence="16">xg18</strain>
    </source>
</reference>
<dbReference type="AlphaFoldDB" id="A0A364NPI9"/>
<comment type="function">
    <text evidence="10 12">Specifically methylates the N3 position of the uracil ring of uridine 1498 (m3U1498) in 16S rRNA. Acts on the fully assembled 30S ribosomal subunit.</text>
</comment>
<keyword evidence="6 12" id="KW-0698">rRNA processing</keyword>
<dbReference type="EMBL" id="QKRX01000003">
    <property type="protein sequence ID" value="RAU18807.1"/>
    <property type="molecule type" value="Genomic_DNA"/>
</dbReference>
<dbReference type="Proteomes" id="UP000250744">
    <property type="component" value="Unassembled WGS sequence"/>
</dbReference>
<evidence type="ECO:0000256" key="7">
    <source>
        <dbReference type="ARBA" id="ARBA00022603"/>
    </source>
</evidence>
<evidence type="ECO:0000256" key="8">
    <source>
        <dbReference type="ARBA" id="ARBA00022679"/>
    </source>
</evidence>
<dbReference type="InterPro" id="IPR046886">
    <property type="entry name" value="RsmE_MTase_dom"/>
</dbReference>
<dbReference type="SUPFAM" id="SSF75217">
    <property type="entry name" value="alpha/beta knot"/>
    <property type="match status" value="1"/>
</dbReference>
<evidence type="ECO:0000256" key="6">
    <source>
        <dbReference type="ARBA" id="ARBA00022552"/>
    </source>
</evidence>
<accession>A0A364NPI9</accession>
<comment type="caution">
    <text evidence="15">The sequence shown here is derived from an EMBL/GenBank/DDBJ whole genome shotgun (WGS) entry which is preliminary data.</text>
</comment>
<comment type="catalytic activity">
    <reaction evidence="11 12">
        <text>uridine(1498) in 16S rRNA + S-adenosyl-L-methionine = N(3)-methyluridine(1498) in 16S rRNA + S-adenosyl-L-homocysteine + H(+)</text>
        <dbReference type="Rhea" id="RHEA:42920"/>
        <dbReference type="Rhea" id="RHEA-COMP:10283"/>
        <dbReference type="Rhea" id="RHEA-COMP:10284"/>
        <dbReference type="ChEBI" id="CHEBI:15378"/>
        <dbReference type="ChEBI" id="CHEBI:57856"/>
        <dbReference type="ChEBI" id="CHEBI:59789"/>
        <dbReference type="ChEBI" id="CHEBI:65315"/>
        <dbReference type="ChEBI" id="CHEBI:74502"/>
        <dbReference type="EC" id="2.1.1.193"/>
    </reaction>
</comment>
<dbReference type="GO" id="GO:0070042">
    <property type="term" value="F:rRNA (uridine-N3-)-methyltransferase activity"/>
    <property type="evidence" value="ECO:0007669"/>
    <property type="project" value="TreeGrafter"/>
</dbReference>
<evidence type="ECO:0000256" key="11">
    <source>
        <dbReference type="ARBA" id="ARBA00047944"/>
    </source>
</evidence>
<dbReference type="InterPro" id="IPR029028">
    <property type="entry name" value="Alpha/beta_knot_MTases"/>
</dbReference>
<evidence type="ECO:0000256" key="2">
    <source>
        <dbReference type="ARBA" id="ARBA00005528"/>
    </source>
</evidence>
<keyword evidence="5 12" id="KW-0963">Cytoplasm</keyword>
<keyword evidence="7 12" id="KW-0489">Methyltransferase</keyword>